<dbReference type="InterPro" id="IPR036366">
    <property type="entry name" value="PGBDSf"/>
</dbReference>
<proteinExistence type="predicted"/>
<protein>
    <submittedName>
        <fullName evidence="2">Peptidoglycan binding-like</fullName>
    </submittedName>
</protein>
<feature type="domain" description="Peptidoglycan binding-like" evidence="1">
    <location>
        <begin position="212"/>
        <end position="247"/>
    </location>
</feature>
<dbReference type="EMBL" id="LR798308">
    <property type="protein sequence ID" value="CAB5222817.1"/>
    <property type="molecule type" value="Genomic_DNA"/>
</dbReference>
<dbReference type="InterPro" id="IPR002477">
    <property type="entry name" value="Peptidoglycan-bd-like"/>
</dbReference>
<gene>
    <name evidence="2" type="ORF">UFOVP366_28</name>
</gene>
<evidence type="ECO:0000259" key="1">
    <source>
        <dbReference type="Pfam" id="PF01471"/>
    </source>
</evidence>
<name>A0A6J7WYF8_9CAUD</name>
<evidence type="ECO:0000313" key="2">
    <source>
        <dbReference type="EMBL" id="CAB5222817.1"/>
    </source>
</evidence>
<dbReference type="InterPro" id="IPR036365">
    <property type="entry name" value="PGBD-like_sf"/>
</dbReference>
<reference evidence="2" key="1">
    <citation type="submission" date="2020-05" db="EMBL/GenBank/DDBJ databases">
        <authorList>
            <person name="Chiriac C."/>
            <person name="Salcher M."/>
            <person name="Ghai R."/>
            <person name="Kavagutti S V."/>
        </authorList>
    </citation>
    <scope>NUCLEOTIDE SEQUENCE</scope>
</reference>
<dbReference type="Gene3D" id="1.10.101.10">
    <property type="entry name" value="PGBD-like superfamily/PGBD"/>
    <property type="match status" value="1"/>
</dbReference>
<dbReference type="SUPFAM" id="SSF47090">
    <property type="entry name" value="PGBD-like"/>
    <property type="match status" value="1"/>
</dbReference>
<organism evidence="2">
    <name type="scientific">uncultured Caudovirales phage</name>
    <dbReference type="NCBI Taxonomy" id="2100421"/>
    <lineage>
        <taxon>Viruses</taxon>
        <taxon>Duplodnaviria</taxon>
        <taxon>Heunggongvirae</taxon>
        <taxon>Uroviricota</taxon>
        <taxon>Caudoviricetes</taxon>
        <taxon>Peduoviridae</taxon>
        <taxon>Maltschvirus</taxon>
        <taxon>Maltschvirus maltsch</taxon>
    </lineage>
</organism>
<dbReference type="Pfam" id="PF01471">
    <property type="entry name" value="PG_binding_1"/>
    <property type="match status" value="1"/>
</dbReference>
<sequence length="249" mass="26760">MARKYTGYNGDATGKQAGLEELVRQLCSKFPLFNNGTWVVRNMNNANLSKPKPSVHSTGRAADLSWRKSGKKGSGNYADAVALLDFLVLHAEALQIEELHDYFPQPHGRGWKCDRESWTVYSKPTIGSAPGGDWIHLEISPLHAQNALYYKEFFANLATASGESPSPLTPGAGAPAPVSAPLAFAYPGKPLKIGSKGDAVKLVQAVVGGVITDGDFGTKTDHRVKEWQLAHNMAADGIVGPVSWKAMFG</sequence>
<accession>A0A6J7WYF8</accession>